<evidence type="ECO:0000313" key="1">
    <source>
        <dbReference type="EMBL" id="APG13755.1"/>
    </source>
</evidence>
<name>A0A1L3FKB4_BRAJP</name>
<reference evidence="1 2" key="1">
    <citation type="submission" date="2016-11" db="EMBL/GenBank/DDBJ databases">
        <title>Complete Genome Sequence of Bradyrhizobium sp. strain J5, an isolated from soybean nodule in Hokkaido.</title>
        <authorList>
            <person name="Kanehara K."/>
        </authorList>
    </citation>
    <scope>NUCLEOTIDE SEQUENCE [LARGE SCALE GENOMIC DNA]</scope>
    <source>
        <strain evidence="1 2">J5</strain>
    </source>
</reference>
<dbReference type="AlphaFoldDB" id="A0A1L3FKB4"/>
<dbReference type="Proteomes" id="UP000181962">
    <property type="component" value="Chromosome"/>
</dbReference>
<protein>
    <submittedName>
        <fullName evidence="1">Uncharacterized protein</fullName>
    </submittedName>
</protein>
<proteinExistence type="predicted"/>
<gene>
    <name evidence="1" type="ORF">BKD09_35900</name>
</gene>
<dbReference type="EMBL" id="CP017637">
    <property type="protein sequence ID" value="APG13755.1"/>
    <property type="molecule type" value="Genomic_DNA"/>
</dbReference>
<accession>A0A1L3FKB4</accession>
<sequence length="115" mass="13208">MKAGIRACFDYYRILSSETYAKEREEFRLLLRRPRTGCAIVRDLRWPQHLNARRRWPPVGRESELAALSATGPASDWAQARDYRASSTLPDERSFRLRAGTNQAADAFSTSMLED</sequence>
<organism evidence="1 2">
    <name type="scientific">Bradyrhizobium japonicum</name>
    <dbReference type="NCBI Taxonomy" id="375"/>
    <lineage>
        <taxon>Bacteria</taxon>
        <taxon>Pseudomonadati</taxon>
        <taxon>Pseudomonadota</taxon>
        <taxon>Alphaproteobacteria</taxon>
        <taxon>Hyphomicrobiales</taxon>
        <taxon>Nitrobacteraceae</taxon>
        <taxon>Bradyrhizobium</taxon>
    </lineage>
</organism>
<evidence type="ECO:0000313" key="2">
    <source>
        <dbReference type="Proteomes" id="UP000181962"/>
    </source>
</evidence>